<comment type="caution">
    <text evidence="1">The sequence shown here is derived from an EMBL/GenBank/DDBJ whole genome shotgun (WGS) entry which is preliminary data.</text>
</comment>
<evidence type="ECO:0000313" key="1">
    <source>
        <dbReference type="EMBL" id="KAJ7515313.1"/>
    </source>
</evidence>
<dbReference type="EMBL" id="CM055113">
    <property type="protein sequence ID" value="KAJ7515313.1"/>
    <property type="molecule type" value="Genomic_DNA"/>
</dbReference>
<keyword evidence="2" id="KW-1185">Reference proteome</keyword>
<dbReference type="Proteomes" id="UP001162992">
    <property type="component" value="Chromosome 22"/>
</dbReference>
<protein>
    <submittedName>
        <fullName evidence="1">Uncharacterized protein</fullName>
    </submittedName>
</protein>
<gene>
    <name evidence="1" type="ORF">O6H91_22G010200</name>
</gene>
<accession>A0ACC2ACM6</accession>
<evidence type="ECO:0000313" key="2">
    <source>
        <dbReference type="Proteomes" id="UP001162992"/>
    </source>
</evidence>
<reference evidence="2" key="1">
    <citation type="journal article" date="2024" name="Proc. Natl. Acad. Sci. U.S.A.">
        <title>Extraordinary preservation of gene collinearity over three hundred million years revealed in homosporous lycophytes.</title>
        <authorList>
            <person name="Li C."/>
            <person name="Wickell D."/>
            <person name="Kuo L.Y."/>
            <person name="Chen X."/>
            <person name="Nie B."/>
            <person name="Liao X."/>
            <person name="Peng D."/>
            <person name="Ji J."/>
            <person name="Jenkins J."/>
            <person name="Williams M."/>
            <person name="Shu S."/>
            <person name="Plott C."/>
            <person name="Barry K."/>
            <person name="Rajasekar S."/>
            <person name="Grimwood J."/>
            <person name="Han X."/>
            <person name="Sun S."/>
            <person name="Hou Z."/>
            <person name="He W."/>
            <person name="Dai G."/>
            <person name="Sun C."/>
            <person name="Schmutz J."/>
            <person name="Leebens-Mack J.H."/>
            <person name="Li F.W."/>
            <person name="Wang L."/>
        </authorList>
    </citation>
    <scope>NUCLEOTIDE SEQUENCE [LARGE SCALE GENOMIC DNA]</scope>
    <source>
        <strain evidence="2">cv. PW_Plant_1</strain>
    </source>
</reference>
<sequence>MDDDRGLPSLEELTPLSQTLISPELASAFSIADESSKSHADLFSASKSSMSSIQRQSSSPHINSFLPFAAKEQDRSNAGGFEAEGKGRARGIAVETETANGDLAHGGISFGPFVSNTAGFNPGAAIQHGAIEVSKKPETVMMPSVMNALPYAAYERRTESSYGGGPGASDSSNGGGGGQPKRAKIQQAADGVDSEDGDSGGGPENSGEDQAARTLKRPRLVWTPQLHKRFVDAVAHLGIKNAVPKTIMQLMNVEGLTRENVASHLQKYRLYLKRMQGLTSEGPSVSDQLFASTPIPPALAASPNFLPAHRDDVVAIPFGSPMVPVAIPGLTPAHMGALAYGGFDQHPYAAIVRANAQRFVVGEHRDLGMDNQAPSSSSQRPILTLFPTSSH</sequence>
<proteinExistence type="predicted"/>
<organism evidence="1 2">
    <name type="scientific">Diphasiastrum complanatum</name>
    <name type="common">Issler's clubmoss</name>
    <name type="synonym">Lycopodium complanatum</name>
    <dbReference type="NCBI Taxonomy" id="34168"/>
    <lineage>
        <taxon>Eukaryota</taxon>
        <taxon>Viridiplantae</taxon>
        <taxon>Streptophyta</taxon>
        <taxon>Embryophyta</taxon>
        <taxon>Tracheophyta</taxon>
        <taxon>Lycopodiopsida</taxon>
        <taxon>Lycopodiales</taxon>
        <taxon>Lycopodiaceae</taxon>
        <taxon>Lycopodioideae</taxon>
        <taxon>Diphasiastrum</taxon>
    </lineage>
</organism>
<name>A0ACC2ACM6_DIPCM</name>